<protein>
    <submittedName>
        <fullName evidence="1">Uncharacterized protein</fullName>
    </submittedName>
</protein>
<dbReference type="OrthoDB" id="4420480at2"/>
<comment type="caution">
    <text evidence="1">The sequence shown here is derived from an EMBL/GenBank/DDBJ whole genome shotgun (WGS) entry which is preliminary data.</text>
</comment>
<sequence length="155" mass="17085">MVEREGTGVWVWQGNELIDANGACLASVRSDVLHFGEERLLIECAAEGPRFRARATSMTGGVFTIVQTGLTVHRLHARCMDREYDLVRSSLWRKQRLISSKGAPVAVVRPLISGRVEISETPGAQDSLLPLDAVFMSWGCVLVDSPVRRPRLGRG</sequence>
<dbReference type="Proteomes" id="UP000233249">
    <property type="component" value="Unassembled WGS sequence"/>
</dbReference>
<dbReference type="RefSeq" id="WP_101172966.1">
    <property type="nucleotide sequence ID" value="NZ_JAKRKB010000013.1"/>
</dbReference>
<name>A0A2N0X9S1_9CORY</name>
<organism evidence="1 2">
    <name type="scientific">Corynebacterium mastitidis</name>
    <dbReference type="NCBI Taxonomy" id="161890"/>
    <lineage>
        <taxon>Bacteria</taxon>
        <taxon>Bacillati</taxon>
        <taxon>Actinomycetota</taxon>
        <taxon>Actinomycetes</taxon>
        <taxon>Mycobacteriales</taxon>
        <taxon>Corynebacteriaceae</taxon>
        <taxon>Corynebacterium</taxon>
    </lineage>
</organism>
<reference evidence="1 2" key="1">
    <citation type="submission" date="2017-12" db="EMBL/GenBank/DDBJ databases">
        <title>Corynebacterium mastitidis 16-1433 Genome.</title>
        <authorList>
            <person name="Gulvik C.A."/>
        </authorList>
    </citation>
    <scope>NUCLEOTIDE SEQUENCE [LARGE SCALE GENOMIC DNA]</scope>
    <source>
        <strain evidence="1 2">16-1433</strain>
    </source>
</reference>
<evidence type="ECO:0000313" key="2">
    <source>
        <dbReference type="Proteomes" id="UP000233249"/>
    </source>
</evidence>
<dbReference type="EMBL" id="PJAF01000003">
    <property type="protein sequence ID" value="PKF69454.1"/>
    <property type="molecule type" value="Genomic_DNA"/>
</dbReference>
<evidence type="ECO:0000313" key="1">
    <source>
        <dbReference type="EMBL" id="PKF69454.1"/>
    </source>
</evidence>
<dbReference type="AlphaFoldDB" id="A0A2N0X9S1"/>
<accession>A0A2N0X9S1</accession>
<gene>
    <name evidence="1" type="ORF">CXB45_02060</name>
</gene>
<proteinExistence type="predicted"/>
<dbReference type="STRING" id="1121365.GCA_000375365_00326"/>